<feature type="region of interest" description="Disordered" evidence="1">
    <location>
        <begin position="74"/>
        <end position="139"/>
    </location>
</feature>
<dbReference type="OrthoDB" id="3069469at2759"/>
<feature type="compositionally biased region" description="Polar residues" evidence="1">
    <location>
        <begin position="116"/>
        <end position="139"/>
    </location>
</feature>
<evidence type="ECO:0000256" key="1">
    <source>
        <dbReference type="SAM" id="MobiDB-lite"/>
    </source>
</evidence>
<organism evidence="2 3">
    <name type="scientific">Mycena sanguinolenta</name>
    <dbReference type="NCBI Taxonomy" id="230812"/>
    <lineage>
        <taxon>Eukaryota</taxon>
        <taxon>Fungi</taxon>
        <taxon>Dikarya</taxon>
        <taxon>Basidiomycota</taxon>
        <taxon>Agaricomycotina</taxon>
        <taxon>Agaricomycetes</taxon>
        <taxon>Agaricomycetidae</taxon>
        <taxon>Agaricales</taxon>
        <taxon>Marasmiineae</taxon>
        <taxon>Mycenaceae</taxon>
        <taxon>Mycena</taxon>
    </lineage>
</organism>
<gene>
    <name evidence="2" type="ORF">MSAN_01234500</name>
</gene>
<reference evidence="2" key="1">
    <citation type="submission" date="2020-05" db="EMBL/GenBank/DDBJ databases">
        <title>Mycena genomes resolve the evolution of fungal bioluminescence.</title>
        <authorList>
            <person name="Tsai I.J."/>
        </authorList>
    </citation>
    <scope>NUCLEOTIDE SEQUENCE</scope>
    <source>
        <strain evidence="2">160909Yilan</strain>
    </source>
</reference>
<feature type="region of interest" description="Disordered" evidence="1">
    <location>
        <begin position="1"/>
        <end position="45"/>
    </location>
</feature>
<protein>
    <submittedName>
        <fullName evidence="2">Uncharacterized protein</fullName>
    </submittedName>
</protein>
<name>A0A8H6YIK4_9AGAR</name>
<proteinExistence type="predicted"/>
<comment type="caution">
    <text evidence="2">The sequence shown here is derived from an EMBL/GenBank/DDBJ whole genome shotgun (WGS) entry which is preliminary data.</text>
</comment>
<evidence type="ECO:0000313" key="2">
    <source>
        <dbReference type="EMBL" id="KAF7358941.1"/>
    </source>
</evidence>
<feature type="compositionally biased region" description="Low complexity" evidence="1">
    <location>
        <begin position="245"/>
        <end position="258"/>
    </location>
</feature>
<dbReference type="AlphaFoldDB" id="A0A8H6YIK4"/>
<accession>A0A8H6YIK4</accession>
<feature type="compositionally biased region" description="Low complexity" evidence="1">
    <location>
        <begin position="30"/>
        <end position="42"/>
    </location>
</feature>
<feature type="region of interest" description="Disordered" evidence="1">
    <location>
        <begin position="238"/>
        <end position="261"/>
    </location>
</feature>
<sequence length="376" mass="40116">MAITLDAKQPKAPFIDSSNRTPTKRHAHLRSSSASSPLSKSPPTCTLSLASVTTNPLLSFPLSPPSCVPFPSDDSACGDDASVSAEPWRRPRARTSHVETPRSQQAPPKHRRNRVSKQPTPSSSGSCDRITQTAASTKVPTPADLRLAALVERSIELNLASRPPRGVGADWSISILDQQDSLLAARLRVLLTRHGRRVRPPSPSGFVPAAAPASVLLSGTTSSGVCVDIVAPPPTPTPGLRFVASTRPSRSRSSSRGSTHAAELEMPALVATLLLRRHEGGAGTLVLRRHIKRAVLPPSPLGTHILSPSGGYLRRQAPACDLDLDELPAVDLITPPSSQLWDRGPVGADQRQSQPLYIILHDDLRLAASQPPRHES</sequence>
<dbReference type="EMBL" id="JACAZH010000009">
    <property type="protein sequence ID" value="KAF7358941.1"/>
    <property type="molecule type" value="Genomic_DNA"/>
</dbReference>
<evidence type="ECO:0000313" key="3">
    <source>
        <dbReference type="Proteomes" id="UP000623467"/>
    </source>
</evidence>
<keyword evidence="3" id="KW-1185">Reference proteome</keyword>
<dbReference type="Proteomes" id="UP000623467">
    <property type="component" value="Unassembled WGS sequence"/>
</dbReference>